<dbReference type="EMBL" id="CAXKWB010061832">
    <property type="protein sequence ID" value="CAL4184445.1"/>
    <property type="molecule type" value="Genomic_DNA"/>
</dbReference>
<sequence>GLTFLHSNLGFHGNLKSSNCIVTSRWVLQLTDNGLHDLRKFFDTQLETDDRNRYFKNQLWRSPELLRDGHEAPGTKEGDIYAFGIMLHEIIGRQGPFSTDSYDSYSSEEIITKVKNGKDDSTGMLFRPNILDLCNMPFSENDKVRDAMRDSWSENPRDRPDIRSLRTRLKCMKEGKEGG</sequence>
<evidence type="ECO:0000256" key="2">
    <source>
        <dbReference type="ARBA" id="ARBA00012202"/>
    </source>
</evidence>
<dbReference type="GO" id="GO:0007168">
    <property type="term" value="P:receptor guanylyl cyclase signaling pathway"/>
    <property type="evidence" value="ECO:0007669"/>
    <property type="project" value="TreeGrafter"/>
</dbReference>
<evidence type="ECO:0000313" key="8">
    <source>
        <dbReference type="Proteomes" id="UP001497623"/>
    </source>
</evidence>
<accession>A0AAV2SFX4</accession>
<dbReference type="InterPro" id="IPR050401">
    <property type="entry name" value="Cyclic_nucleotide_synthase"/>
</dbReference>
<name>A0AAV2SFX4_MEGNR</name>
<organism evidence="7 8">
    <name type="scientific">Meganyctiphanes norvegica</name>
    <name type="common">Northern krill</name>
    <name type="synonym">Thysanopoda norvegica</name>
    <dbReference type="NCBI Taxonomy" id="48144"/>
    <lineage>
        <taxon>Eukaryota</taxon>
        <taxon>Metazoa</taxon>
        <taxon>Ecdysozoa</taxon>
        <taxon>Arthropoda</taxon>
        <taxon>Crustacea</taxon>
        <taxon>Multicrustacea</taxon>
        <taxon>Malacostraca</taxon>
        <taxon>Eumalacostraca</taxon>
        <taxon>Eucarida</taxon>
        <taxon>Euphausiacea</taxon>
        <taxon>Euphausiidae</taxon>
        <taxon>Meganyctiphanes</taxon>
    </lineage>
</organism>
<keyword evidence="4" id="KW-0456">Lyase</keyword>
<dbReference type="PANTHER" id="PTHR11920:SF501">
    <property type="entry name" value="GUANYLATE CYCLASE 32E"/>
    <property type="match status" value="1"/>
</dbReference>
<dbReference type="InterPro" id="IPR000719">
    <property type="entry name" value="Prot_kinase_dom"/>
</dbReference>
<gene>
    <name evidence="7" type="ORF">MNOR_LOCUS35850</name>
</gene>
<dbReference type="PANTHER" id="PTHR11920">
    <property type="entry name" value="GUANYLYL CYCLASE"/>
    <property type="match status" value="1"/>
</dbReference>
<dbReference type="GO" id="GO:0001653">
    <property type="term" value="F:peptide receptor activity"/>
    <property type="evidence" value="ECO:0007669"/>
    <property type="project" value="TreeGrafter"/>
</dbReference>
<dbReference type="EC" id="4.6.1.2" evidence="2"/>
<comment type="catalytic activity">
    <reaction evidence="1">
        <text>GTP = 3',5'-cyclic GMP + diphosphate</text>
        <dbReference type="Rhea" id="RHEA:13665"/>
        <dbReference type="ChEBI" id="CHEBI:33019"/>
        <dbReference type="ChEBI" id="CHEBI:37565"/>
        <dbReference type="ChEBI" id="CHEBI:57746"/>
        <dbReference type="EC" id="4.6.1.2"/>
    </reaction>
</comment>
<proteinExistence type="predicted"/>
<keyword evidence="8" id="KW-1185">Reference proteome</keyword>
<protein>
    <recommendedName>
        <fullName evidence="2">guanylate cyclase</fullName>
        <ecNumber evidence="2">4.6.1.2</ecNumber>
    </recommendedName>
</protein>
<dbReference type="Gene3D" id="1.10.510.10">
    <property type="entry name" value="Transferase(Phosphotransferase) domain 1"/>
    <property type="match status" value="1"/>
</dbReference>
<evidence type="ECO:0000256" key="4">
    <source>
        <dbReference type="ARBA" id="ARBA00023239"/>
    </source>
</evidence>
<evidence type="ECO:0000256" key="3">
    <source>
        <dbReference type="ARBA" id="ARBA00022741"/>
    </source>
</evidence>
<dbReference type="GO" id="GO:0004383">
    <property type="term" value="F:guanylate cyclase activity"/>
    <property type="evidence" value="ECO:0007669"/>
    <property type="project" value="UniProtKB-EC"/>
</dbReference>
<evidence type="ECO:0000256" key="5">
    <source>
        <dbReference type="ARBA" id="ARBA00023293"/>
    </source>
</evidence>
<dbReference type="GO" id="GO:0005524">
    <property type="term" value="F:ATP binding"/>
    <property type="evidence" value="ECO:0007669"/>
    <property type="project" value="InterPro"/>
</dbReference>
<dbReference type="PROSITE" id="PS50011">
    <property type="entry name" value="PROTEIN_KINASE_DOM"/>
    <property type="match status" value="1"/>
</dbReference>
<dbReference type="GO" id="GO:0004672">
    <property type="term" value="F:protein kinase activity"/>
    <property type="evidence" value="ECO:0007669"/>
    <property type="project" value="InterPro"/>
</dbReference>
<dbReference type="AlphaFoldDB" id="A0AAV2SFX4"/>
<feature type="non-terminal residue" evidence="7">
    <location>
        <position position="1"/>
    </location>
</feature>
<reference evidence="7 8" key="1">
    <citation type="submission" date="2024-05" db="EMBL/GenBank/DDBJ databases">
        <authorList>
            <person name="Wallberg A."/>
        </authorList>
    </citation>
    <scope>NUCLEOTIDE SEQUENCE [LARGE SCALE GENOMIC DNA]</scope>
</reference>
<dbReference type="SUPFAM" id="SSF56112">
    <property type="entry name" value="Protein kinase-like (PK-like)"/>
    <property type="match status" value="1"/>
</dbReference>
<dbReference type="Pfam" id="PF07714">
    <property type="entry name" value="PK_Tyr_Ser-Thr"/>
    <property type="match status" value="1"/>
</dbReference>
<keyword evidence="3" id="KW-0547">Nucleotide-binding</keyword>
<dbReference type="GO" id="GO:0005886">
    <property type="term" value="C:plasma membrane"/>
    <property type="evidence" value="ECO:0007669"/>
    <property type="project" value="TreeGrafter"/>
</dbReference>
<evidence type="ECO:0000256" key="1">
    <source>
        <dbReference type="ARBA" id="ARBA00001436"/>
    </source>
</evidence>
<comment type="caution">
    <text evidence="7">The sequence shown here is derived from an EMBL/GenBank/DDBJ whole genome shotgun (WGS) entry which is preliminary data.</text>
</comment>
<keyword evidence="5" id="KW-0141">cGMP biosynthesis</keyword>
<dbReference type="InterPro" id="IPR001245">
    <property type="entry name" value="Ser-Thr/Tyr_kinase_cat_dom"/>
</dbReference>
<evidence type="ECO:0000313" key="7">
    <source>
        <dbReference type="EMBL" id="CAL4184445.1"/>
    </source>
</evidence>
<feature type="domain" description="Protein kinase" evidence="6">
    <location>
        <begin position="1"/>
        <end position="169"/>
    </location>
</feature>
<dbReference type="InterPro" id="IPR011009">
    <property type="entry name" value="Kinase-like_dom_sf"/>
</dbReference>
<evidence type="ECO:0000259" key="6">
    <source>
        <dbReference type="PROSITE" id="PS50011"/>
    </source>
</evidence>
<dbReference type="GO" id="GO:0004016">
    <property type="term" value="F:adenylate cyclase activity"/>
    <property type="evidence" value="ECO:0007669"/>
    <property type="project" value="TreeGrafter"/>
</dbReference>
<dbReference type="Proteomes" id="UP001497623">
    <property type="component" value="Unassembled WGS sequence"/>
</dbReference>